<feature type="domain" description="FAD-dependent oxidoreductase 2 FAD-binding" evidence="5">
    <location>
        <begin position="87"/>
        <end position="498"/>
    </location>
</feature>
<dbReference type="eggNOG" id="KOG2404">
    <property type="taxonomic scope" value="Eukaryota"/>
</dbReference>
<evidence type="ECO:0000313" key="8">
    <source>
        <dbReference type="Proteomes" id="UP000007431"/>
    </source>
</evidence>
<dbReference type="RefSeq" id="XP_003034470.1">
    <property type="nucleotide sequence ID" value="XM_003034424.1"/>
</dbReference>
<keyword evidence="3" id="KW-0274">FAD</keyword>
<dbReference type="InterPro" id="IPR050315">
    <property type="entry name" value="FAD-oxidoreductase_2"/>
</dbReference>
<sequence>MSGSEDLRFDCVVIGSGHAGCCAALSAVQFGCKKVLVTDKCPKEWAGGNGLFTAGAMRTVHGGLEDLAPLVRNVTPEMKAQIDLEAYSAEQFREDIMRLGKGQPDPKLVEAVVRGSRDAIQCLADSVQVPFVLSFHRQAYEVHGRKKFWGGMALAVEDGGKGLIRAHHERLREAGIELRYESAAVSLLTDGERGIVGVVLRDSGTGSEVRVTTLSVVLACGGFEANPVLRAKHLGEGWVHARIRGTPHNTGDGLALAEAVGARLTGDFAGCHSTTWDANARLEAGDLEMTNAYTKSGYPLGIMVNVLGERFVDEGEDFRNYTYAKFGRAILEQPGGVAFQVFDGRMVPKLREEEYGDGVVRKMTANSIEDLADRLEAEGLKDKRRFVETVKEFNEAVRLHLTEHPDRRLDIAVKDGLSTQSSQKSLSVAKTNWATALEEPPFVSVAVTCGITFTFGGLAIDCDTSGVLSDARSAPIPGLFATGEVVGGLFYHNYPGGSGLTAGAVLGRQAGKGAGIRLAA</sequence>
<accession>D8Q081</accession>
<evidence type="ECO:0000256" key="3">
    <source>
        <dbReference type="ARBA" id="ARBA00022827"/>
    </source>
</evidence>
<dbReference type="Gene3D" id="3.50.50.60">
    <property type="entry name" value="FAD/NAD(P)-binding domain"/>
    <property type="match status" value="1"/>
</dbReference>
<dbReference type="PANTHER" id="PTHR43400:SF7">
    <property type="entry name" value="FAD-DEPENDENT OXIDOREDUCTASE 2 FAD BINDING DOMAIN-CONTAINING PROTEIN"/>
    <property type="match status" value="1"/>
</dbReference>
<dbReference type="Pfam" id="PF00890">
    <property type="entry name" value="FAD_binding_2"/>
    <property type="match status" value="1"/>
</dbReference>
<gene>
    <name evidence="7" type="ORF">SCHCODRAFT_75404</name>
</gene>
<evidence type="ECO:0000313" key="7">
    <source>
        <dbReference type="EMBL" id="EFI99567.1"/>
    </source>
</evidence>
<dbReference type="GO" id="GO:0016491">
    <property type="term" value="F:oxidoreductase activity"/>
    <property type="evidence" value="ECO:0007669"/>
    <property type="project" value="UniProtKB-KW"/>
</dbReference>
<evidence type="ECO:0000256" key="1">
    <source>
        <dbReference type="ARBA" id="ARBA00001974"/>
    </source>
</evidence>
<feature type="domain" description="MnmG N-terminal" evidence="6">
    <location>
        <begin position="10"/>
        <end position="40"/>
    </location>
</feature>
<dbReference type="Gene3D" id="3.90.700.10">
    <property type="entry name" value="Succinate dehydrogenase/fumarate reductase flavoprotein, catalytic domain"/>
    <property type="match status" value="1"/>
</dbReference>
<protein>
    <recommendedName>
        <fullName evidence="9">FAD-dependent oxidoreductase 2 FAD binding domain-containing protein</fullName>
    </recommendedName>
</protein>
<dbReference type="OMA" id="WGGMSLK"/>
<keyword evidence="2" id="KW-0285">Flavoprotein</keyword>
<comment type="cofactor">
    <cofactor evidence="1">
        <name>FAD</name>
        <dbReference type="ChEBI" id="CHEBI:57692"/>
    </cofactor>
</comment>
<evidence type="ECO:0000256" key="4">
    <source>
        <dbReference type="ARBA" id="ARBA00023002"/>
    </source>
</evidence>
<dbReference type="InterPro" id="IPR036188">
    <property type="entry name" value="FAD/NAD-bd_sf"/>
</dbReference>
<evidence type="ECO:0000259" key="5">
    <source>
        <dbReference type="Pfam" id="PF00890"/>
    </source>
</evidence>
<dbReference type="InParanoid" id="D8Q081"/>
<evidence type="ECO:0000259" key="6">
    <source>
        <dbReference type="Pfam" id="PF01134"/>
    </source>
</evidence>
<evidence type="ECO:0000256" key="2">
    <source>
        <dbReference type="ARBA" id="ARBA00022630"/>
    </source>
</evidence>
<dbReference type="SUPFAM" id="SSF51905">
    <property type="entry name" value="FAD/NAD(P)-binding domain"/>
    <property type="match status" value="1"/>
</dbReference>
<proteinExistence type="predicted"/>
<dbReference type="InterPro" id="IPR027477">
    <property type="entry name" value="Succ_DH/fumarate_Rdtase_cat_sf"/>
</dbReference>
<organism evidence="8">
    <name type="scientific">Schizophyllum commune (strain H4-8 / FGSC 9210)</name>
    <name type="common">Split gill fungus</name>
    <dbReference type="NCBI Taxonomy" id="578458"/>
    <lineage>
        <taxon>Eukaryota</taxon>
        <taxon>Fungi</taxon>
        <taxon>Dikarya</taxon>
        <taxon>Basidiomycota</taxon>
        <taxon>Agaricomycotina</taxon>
        <taxon>Agaricomycetes</taxon>
        <taxon>Agaricomycetidae</taxon>
        <taxon>Agaricales</taxon>
        <taxon>Schizophyllaceae</taxon>
        <taxon>Schizophyllum</taxon>
    </lineage>
</organism>
<dbReference type="Pfam" id="PF01134">
    <property type="entry name" value="GIDA"/>
    <property type="match status" value="1"/>
</dbReference>
<keyword evidence="8" id="KW-1185">Reference proteome</keyword>
<dbReference type="InterPro" id="IPR040131">
    <property type="entry name" value="MnmG_N"/>
</dbReference>
<evidence type="ECO:0008006" key="9">
    <source>
        <dbReference type="Google" id="ProtNLM"/>
    </source>
</evidence>
<dbReference type="VEuPathDB" id="FungiDB:SCHCODRAFT_02532967"/>
<dbReference type="PANTHER" id="PTHR43400">
    <property type="entry name" value="FUMARATE REDUCTASE"/>
    <property type="match status" value="1"/>
</dbReference>
<dbReference type="KEGG" id="scm:SCHCO_02532967"/>
<dbReference type="SUPFAM" id="SSF56425">
    <property type="entry name" value="Succinate dehydrogenase/fumarate reductase flavoprotein, catalytic domain"/>
    <property type="match status" value="1"/>
</dbReference>
<dbReference type="HOGENOM" id="CLU_011398_4_6_1"/>
<name>D8Q081_SCHCM</name>
<dbReference type="NCBIfam" id="NF006130">
    <property type="entry name" value="PRK08274.1"/>
    <property type="match status" value="1"/>
</dbReference>
<dbReference type="AlphaFoldDB" id="D8Q081"/>
<dbReference type="OrthoDB" id="7777654at2759"/>
<dbReference type="GeneID" id="9585517"/>
<dbReference type="InterPro" id="IPR003953">
    <property type="entry name" value="FAD-dep_OxRdtase_2_FAD-bd"/>
</dbReference>
<dbReference type="EMBL" id="GL377304">
    <property type="protein sequence ID" value="EFI99567.1"/>
    <property type="molecule type" value="Genomic_DNA"/>
</dbReference>
<keyword evidence="4" id="KW-0560">Oxidoreductase</keyword>
<reference evidence="7 8" key="1">
    <citation type="journal article" date="2010" name="Nat. Biotechnol.">
        <title>Genome sequence of the model mushroom Schizophyllum commune.</title>
        <authorList>
            <person name="Ohm R.A."/>
            <person name="de Jong J.F."/>
            <person name="Lugones L.G."/>
            <person name="Aerts A."/>
            <person name="Kothe E."/>
            <person name="Stajich J.E."/>
            <person name="de Vries R.P."/>
            <person name="Record E."/>
            <person name="Levasseur A."/>
            <person name="Baker S.E."/>
            <person name="Bartholomew K.A."/>
            <person name="Coutinho P.M."/>
            <person name="Erdmann S."/>
            <person name="Fowler T.J."/>
            <person name="Gathman A.C."/>
            <person name="Lombard V."/>
            <person name="Henrissat B."/>
            <person name="Knabe N."/>
            <person name="Kuees U."/>
            <person name="Lilly W.W."/>
            <person name="Lindquist E."/>
            <person name="Lucas S."/>
            <person name="Magnuson J.K."/>
            <person name="Piumi F."/>
            <person name="Raudaskoski M."/>
            <person name="Salamov A."/>
            <person name="Schmutz J."/>
            <person name="Schwarze F.W.M.R."/>
            <person name="vanKuyk P.A."/>
            <person name="Horton J.S."/>
            <person name="Grigoriev I.V."/>
            <person name="Woesten H.A.B."/>
        </authorList>
    </citation>
    <scope>NUCLEOTIDE SEQUENCE [LARGE SCALE GENOMIC DNA]</scope>
    <source>
        <strain evidence="8">H4-8 / FGSC 9210</strain>
    </source>
</reference>
<dbReference type="Proteomes" id="UP000007431">
    <property type="component" value="Unassembled WGS sequence"/>
</dbReference>
<dbReference type="STRING" id="578458.D8Q081"/>